<protein>
    <submittedName>
        <fullName evidence="1">Uncharacterized protein</fullName>
    </submittedName>
</protein>
<evidence type="ECO:0000313" key="2">
    <source>
        <dbReference type="Proteomes" id="UP000805193"/>
    </source>
</evidence>
<organism evidence="1 2">
    <name type="scientific">Ixodes persulcatus</name>
    <name type="common">Taiga tick</name>
    <dbReference type="NCBI Taxonomy" id="34615"/>
    <lineage>
        <taxon>Eukaryota</taxon>
        <taxon>Metazoa</taxon>
        <taxon>Ecdysozoa</taxon>
        <taxon>Arthropoda</taxon>
        <taxon>Chelicerata</taxon>
        <taxon>Arachnida</taxon>
        <taxon>Acari</taxon>
        <taxon>Parasitiformes</taxon>
        <taxon>Ixodida</taxon>
        <taxon>Ixodoidea</taxon>
        <taxon>Ixodidae</taxon>
        <taxon>Ixodinae</taxon>
        <taxon>Ixodes</taxon>
    </lineage>
</organism>
<evidence type="ECO:0000313" key="1">
    <source>
        <dbReference type="EMBL" id="KAG0445000.1"/>
    </source>
</evidence>
<sequence length="158" mass="16496">DGGGRGKKRKLQEMAELAERRGNLRASPAQVEALLGFMEEFPDLGRGASVIFKDALFYQLVQELNAAGPTVKTTKRWQRFWASLVSTAKRKAADFSSSGGPGGNVVPGDVGRIVSIIGHDAVEGCGAPMLPGPQDAPSPAKAARSTLACQVAGTSNTS</sequence>
<keyword evidence="2" id="KW-1185">Reference proteome</keyword>
<accession>A0AC60QZ78</accession>
<proteinExistence type="predicted"/>
<reference evidence="1 2" key="1">
    <citation type="journal article" date="2020" name="Cell">
        <title>Large-Scale Comparative Analyses of Tick Genomes Elucidate Their Genetic Diversity and Vector Capacities.</title>
        <authorList>
            <consortium name="Tick Genome and Microbiome Consortium (TIGMIC)"/>
            <person name="Jia N."/>
            <person name="Wang J."/>
            <person name="Shi W."/>
            <person name="Du L."/>
            <person name="Sun Y."/>
            <person name="Zhan W."/>
            <person name="Jiang J.F."/>
            <person name="Wang Q."/>
            <person name="Zhang B."/>
            <person name="Ji P."/>
            <person name="Bell-Sakyi L."/>
            <person name="Cui X.M."/>
            <person name="Yuan T.T."/>
            <person name="Jiang B.G."/>
            <person name="Yang W.F."/>
            <person name="Lam T.T."/>
            <person name="Chang Q.C."/>
            <person name="Ding S.J."/>
            <person name="Wang X.J."/>
            <person name="Zhu J.G."/>
            <person name="Ruan X.D."/>
            <person name="Zhao L."/>
            <person name="Wei J.T."/>
            <person name="Ye R.Z."/>
            <person name="Que T.C."/>
            <person name="Du C.H."/>
            <person name="Zhou Y.H."/>
            <person name="Cheng J.X."/>
            <person name="Dai P.F."/>
            <person name="Guo W.B."/>
            <person name="Han X.H."/>
            <person name="Huang E.J."/>
            <person name="Li L.F."/>
            <person name="Wei W."/>
            <person name="Gao Y.C."/>
            <person name="Liu J.Z."/>
            <person name="Shao H.Z."/>
            <person name="Wang X."/>
            <person name="Wang C.C."/>
            <person name="Yang T.C."/>
            <person name="Huo Q.B."/>
            <person name="Li W."/>
            <person name="Chen H.Y."/>
            <person name="Chen S.E."/>
            <person name="Zhou L.G."/>
            <person name="Ni X.B."/>
            <person name="Tian J.H."/>
            <person name="Sheng Y."/>
            <person name="Liu T."/>
            <person name="Pan Y.S."/>
            <person name="Xia L.Y."/>
            <person name="Li J."/>
            <person name="Zhao F."/>
            <person name="Cao W.C."/>
        </authorList>
    </citation>
    <scope>NUCLEOTIDE SEQUENCE [LARGE SCALE GENOMIC DNA]</scope>
    <source>
        <strain evidence="1">Iper-2018</strain>
    </source>
</reference>
<name>A0AC60QZ78_IXOPE</name>
<comment type="caution">
    <text evidence="1">The sequence shown here is derived from an EMBL/GenBank/DDBJ whole genome shotgun (WGS) entry which is preliminary data.</text>
</comment>
<dbReference type="Proteomes" id="UP000805193">
    <property type="component" value="Unassembled WGS sequence"/>
</dbReference>
<feature type="non-terminal residue" evidence="1">
    <location>
        <position position="158"/>
    </location>
</feature>
<dbReference type="EMBL" id="JABSTQ010001086">
    <property type="protein sequence ID" value="KAG0445000.1"/>
    <property type="molecule type" value="Genomic_DNA"/>
</dbReference>
<feature type="non-terminal residue" evidence="1">
    <location>
        <position position="1"/>
    </location>
</feature>
<gene>
    <name evidence="1" type="ORF">HPB47_005791</name>
</gene>